<dbReference type="SUPFAM" id="SSF51161">
    <property type="entry name" value="Trimeric LpxA-like enzymes"/>
    <property type="match status" value="1"/>
</dbReference>
<dbReference type="Gene3D" id="2.160.10.10">
    <property type="entry name" value="Hexapeptide repeat proteins"/>
    <property type="match status" value="1"/>
</dbReference>
<proteinExistence type="predicted"/>
<organism evidence="1 2">
    <name type="scientific">Candidatus Wallbacteria bacterium GWC2_49_35</name>
    <dbReference type="NCBI Taxonomy" id="1817813"/>
    <lineage>
        <taxon>Bacteria</taxon>
        <taxon>Candidatus Walliibacteriota</taxon>
    </lineage>
</organism>
<dbReference type="Proteomes" id="UP000178735">
    <property type="component" value="Unassembled WGS sequence"/>
</dbReference>
<sequence length="403" mass="44157">MKAFVIRTDTSIPPFNDHCGDILILNEKLRDYQSRVLTEAGFDCKFVTRPELKTENTAGALIFDDDIFFTPEFLNEFIARSLKNAHETSRAALEKTLFTKQIAILQNLGENESIIEYPLYFSKSAGFDPSRAANVIINPDEFFESGHFPDHMIGKDHFKFAVTSRAIVRVCEPIHIAMVNMAANFARLARFRKLGIAAKLGVLFRARSINESRILSALSIIERGAKVHPTAVVEGSVIKAGAIVGAYAVVRFSVVGSGAYIDDHSAVKFSVVGEKAYIANNNVIFFSVVYPRAFLISGPYQFSCFGYDSAVMNSIPSDYRLDGKTISVMCSGGVKDTGLRFAGSIIGHRARIAAGLIIAPGRMIPNDVTLYPDPAMVVNKVPPEAGEKKGAWFLIGGKLTDKI</sequence>
<dbReference type="AlphaFoldDB" id="A0A1F7WVL0"/>
<name>A0A1F7WVL0_9BACT</name>
<reference evidence="1 2" key="1">
    <citation type="journal article" date="2016" name="Nat. Commun.">
        <title>Thousands of microbial genomes shed light on interconnected biogeochemical processes in an aquifer system.</title>
        <authorList>
            <person name="Anantharaman K."/>
            <person name="Brown C.T."/>
            <person name="Hug L.A."/>
            <person name="Sharon I."/>
            <person name="Castelle C.J."/>
            <person name="Probst A.J."/>
            <person name="Thomas B.C."/>
            <person name="Singh A."/>
            <person name="Wilkins M.J."/>
            <person name="Karaoz U."/>
            <person name="Brodie E.L."/>
            <person name="Williams K.H."/>
            <person name="Hubbard S.S."/>
            <person name="Banfield J.F."/>
        </authorList>
    </citation>
    <scope>NUCLEOTIDE SEQUENCE [LARGE SCALE GENOMIC DNA]</scope>
</reference>
<dbReference type="InterPro" id="IPR011004">
    <property type="entry name" value="Trimer_LpxA-like_sf"/>
</dbReference>
<gene>
    <name evidence="1" type="ORF">A2008_00985</name>
</gene>
<dbReference type="STRING" id="1817813.A2008_00985"/>
<protein>
    <submittedName>
        <fullName evidence="1">Uncharacterized protein</fullName>
    </submittedName>
</protein>
<comment type="caution">
    <text evidence="1">The sequence shown here is derived from an EMBL/GenBank/DDBJ whole genome shotgun (WGS) entry which is preliminary data.</text>
</comment>
<dbReference type="EMBL" id="MGFH01000079">
    <property type="protein sequence ID" value="OGM06125.1"/>
    <property type="molecule type" value="Genomic_DNA"/>
</dbReference>
<evidence type="ECO:0000313" key="1">
    <source>
        <dbReference type="EMBL" id="OGM06125.1"/>
    </source>
</evidence>
<accession>A0A1F7WVL0</accession>
<evidence type="ECO:0000313" key="2">
    <source>
        <dbReference type="Proteomes" id="UP000178735"/>
    </source>
</evidence>